<reference evidence="3" key="2">
    <citation type="submission" date="2023-05" db="EMBL/GenBank/DDBJ databases">
        <authorList>
            <person name="Fouks B."/>
        </authorList>
    </citation>
    <scope>NUCLEOTIDE SEQUENCE</scope>
    <source>
        <strain evidence="3">Stay&amp;Tobe</strain>
        <tissue evidence="3">Testes</tissue>
    </source>
</reference>
<feature type="coiled-coil region" evidence="1">
    <location>
        <begin position="115"/>
        <end position="221"/>
    </location>
</feature>
<dbReference type="PRINTS" id="PR01432">
    <property type="entry name" value="RABAPTIN"/>
</dbReference>
<feature type="non-terminal residue" evidence="3">
    <location>
        <position position="1"/>
    </location>
</feature>
<comment type="caution">
    <text evidence="3">The sequence shown here is derived from an EMBL/GenBank/DDBJ whole genome shotgun (WGS) entry which is preliminary data.</text>
</comment>
<dbReference type="InterPro" id="IPR015390">
    <property type="entry name" value="Rabaptin_Rab5-bd_dom"/>
</dbReference>
<name>A0AAD8AK76_DIPPU</name>
<reference evidence="3" key="1">
    <citation type="journal article" date="2023" name="IScience">
        <title>Live-bearing cockroach genome reveals convergent evolutionary mechanisms linked to viviparity in insects and beyond.</title>
        <authorList>
            <person name="Fouks B."/>
            <person name="Harrison M.C."/>
            <person name="Mikhailova A.A."/>
            <person name="Marchal E."/>
            <person name="English S."/>
            <person name="Carruthers M."/>
            <person name="Jennings E.C."/>
            <person name="Chiamaka E.L."/>
            <person name="Frigard R.A."/>
            <person name="Pippel M."/>
            <person name="Attardo G.M."/>
            <person name="Benoit J.B."/>
            <person name="Bornberg-Bauer E."/>
            <person name="Tobe S.S."/>
        </authorList>
    </citation>
    <scope>NUCLEOTIDE SEQUENCE</scope>
    <source>
        <strain evidence="3">Stay&amp;Tobe</strain>
    </source>
</reference>
<organism evidence="3 4">
    <name type="scientific">Diploptera punctata</name>
    <name type="common">Pacific beetle cockroach</name>
    <dbReference type="NCBI Taxonomy" id="6984"/>
    <lineage>
        <taxon>Eukaryota</taxon>
        <taxon>Metazoa</taxon>
        <taxon>Ecdysozoa</taxon>
        <taxon>Arthropoda</taxon>
        <taxon>Hexapoda</taxon>
        <taxon>Insecta</taxon>
        <taxon>Pterygota</taxon>
        <taxon>Neoptera</taxon>
        <taxon>Polyneoptera</taxon>
        <taxon>Dictyoptera</taxon>
        <taxon>Blattodea</taxon>
        <taxon>Blaberoidea</taxon>
        <taxon>Blaberidae</taxon>
        <taxon>Diplopterinae</taxon>
        <taxon>Diploptera</taxon>
    </lineage>
</organism>
<dbReference type="FunFam" id="1.20.5.730:FF:000005">
    <property type="entry name" value="RABaptiN (Rab effector)"/>
    <property type="match status" value="1"/>
</dbReference>
<proteinExistence type="predicted"/>
<dbReference type="GO" id="GO:0005096">
    <property type="term" value="F:GTPase activator activity"/>
    <property type="evidence" value="ECO:0007669"/>
    <property type="project" value="InterPro"/>
</dbReference>
<dbReference type="EMBL" id="JASPKZ010000710">
    <property type="protein sequence ID" value="KAJ9599672.1"/>
    <property type="molecule type" value="Genomic_DNA"/>
</dbReference>
<dbReference type="Proteomes" id="UP001233999">
    <property type="component" value="Unassembled WGS sequence"/>
</dbReference>
<protein>
    <recommendedName>
        <fullName evidence="2">Rabaptin GTPase-Rab5 binding domain-containing protein</fullName>
    </recommendedName>
</protein>
<dbReference type="Gene3D" id="1.20.5.730">
    <property type="entry name" value="Single helix bin"/>
    <property type="match status" value="1"/>
</dbReference>
<evidence type="ECO:0000313" key="4">
    <source>
        <dbReference type="Proteomes" id="UP001233999"/>
    </source>
</evidence>
<evidence type="ECO:0000259" key="2">
    <source>
        <dbReference type="Pfam" id="PF09311"/>
    </source>
</evidence>
<accession>A0AAD8AK76</accession>
<evidence type="ECO:0000256" key="1">
    <source>
        <dbReference type="SAM" id="Coils"/>
    </source>
</evidence>
<evidence type="ECO:0000313" key="3">
    <source>
        <dbReference type="EMBL" id="KAJ9599672.1"/>
    </source>
</evidence>
<dbReference type="Pfam" id="PF09311">
    <property type="entry name" value="Rab5-bind"/>
    <property type="match status" value="1"/>
</dbReference>
<dbReference type="AlphaFoldDB" id="A0AAD8AK76"/>
<sequence>MEEKWNEKKEEHKIQVGDLKKQMKASEDTLLELRHTYTQMYEEVMDQLTSLTKDRVQVQEELDKLRAENDNLMGKHSAHSQQLQNEMINWPDKVEDLQVLLLKFHEELIAAKVAKETMEEQEQILRSELQLLRDQMSGEHEERVSMENSLILELNNLKTERHEYKVTHEKLEELVKSSQRTATEFEAQLTESLKKQLEEQLSELRSRVGSLQQELDNSEAVQKDFVRLSQSLQVQLERIREADTQVRWQHEDDVEECQGCKTGFSFTRSK</sequence>
<keyword evidence="1" id="KW-0175">Coiled coil</keyword>
<feature type="domain" description="Rabaptin GTPase-Rab5 binding" evidence="2">
    <location>
        <begin position="1"/>
        <end position="243"/>
    </location>
</feature>
<dbReference type="PANTHER" id="PTHR31179:SF7">
    <property type="entry name" value="FYVE-TYPE DOMAIN-CONTAINING PROTEIN"/>
    <property type="match status" value="1"/>
</dbReference>
<dbReference type="PANTHER" id="PTHR31179">
    <property type="entry name" value="RAB GTPASE-BINDING EFFECTOR PROTEIN"/>
    <property type="match status" value="1"/>
</dbReference>
<dbReference type="GO" id="GO:0006897">
    <property type="term" value="P:endocytosis"/>
    <property type="evidence" value="ECO:0007669"/>
    <property type="project" value="InterPro"/>
</dbReference>
<feature type="coiled-coil region" evidence="1">
    <location>
        <begin position="2"/>
        <end position="82"/>
    </location>
</feature>
<dbReference type="InterPro" id="IPR003914">
    <property type="entry name" value="Rabaptin"/>
</dbReference>
<gene>
    <name evidence="3" type="ORF">L9F63_026478</name>
</gene>
<dbReference type="SUPFAM" id="SSF103652">
    <property type="entry name" value="G protein-binding domain"/>
    <property type="match status" value="2"/>
</dbReference>
<keyword evidence="4" id="KW-1185">Reference proteome</keyword>